<gene>
    <name evidence="2" type="ORF">MCHLO_09992</name>
</gene>
<evidence type="ECO:0000256" key="1">
    <source>
        <dbReference type="SAM" id="MobiDB-lite"/>
    </source>
</evidence>
<dbReference type="EMBL" id="DF848044">
    <property type="protein sequence ID" value="GAT52986.1"/>
    <property type="molecule type" value="Genomic_DNA"/>
</dbReference>
<reference evidence="2" key="1">
    <citation type="submission" date="2014-09" db="EMBL/GenBank/DDBJ databases">
        <title>Genome sequence of the luminous mushroom Mycena chlorophos for searching fungal bioluminescence genes.</title>
        <authorList>
            <person name="Tanaka Y."/>
            <person name="Kasuga D."/>
            <person name="Oba Y."/>
            <person name="Hase S."/>
            <person name="Sato K."/>
            <person name="Oba Y."/>
            <person name="Sakakibara Y."/>
        </authorList>
    </citation>
    <scope>NUCLEOTIDE SEQUENCE</scope>
</reference>
<dbReference type="Proteomes" id="UP000815677">
    <property type="component" value="Unassembled WGS sequence"/>
</dbReference>
<keyword evidence="3" id="KW-1185">Reference proteome</keyword>
<feature type="region of interest" description="Disordered" evidence="1">
    <location>
        <begin position="1"/>
        <end position="31"/>
    </location>
</feature>
<proteinExistence type="predicted"/>
<organism evidence="2 3">
    <name type="scientific">Mycena chlorophos</name>
    <name type="common">Agaric fungus</name>
    <name type="synonym">Agaricus chlorophos</name>
    <dbReference type="NCBI Taxonomy" id="658473"/>
    <lineage>
        <taxon>Eukaryota</taxon>
        <taxon>Fungi</taxon>
        <taxon>Dikarya</taxon>
        <taxon>Basidiomycota</taxon>
        <taxon>Agaricomycotina</taxon>
        <taxon>Agaricomycetes</taxon>
        <taxon>Agaricomycetidae</taxon>
        <taxon>Agaricales</taxon>
        <taxon>Marasmiineae</taxon>
        <taxon>Mycenaceae</taxon>
        <taxon>Mycena</taxon>
    </lineage>
</organism>
<accession>A0ABQ0LPF9</accession>
<evidence type="ECO:0000313" key="2">
    <source>
        <dbReference type="EMBL" id="GAT52986.1"/>
    </source>
</evidence>
<protein>
    <submittedName>
        <fullName evidence="2">Uncharacterized protein</fullName>
    </submittedName>
</protein>
<name>A0ABQ0LPF9_MYCCL</name>
<sequence>MSVAMAPPSTLSGGPPRSRPGAKTSGRPGAQCLKTGVFGARSGVVAAQSMELRDRGQLEKVLECIARVLEARAAEAQLRKERRHNPPEGLPYRVQGFELDNGWVSGEECVEEPYCGYQSRRFSDVGVAQLVGGGSRNKQSTHYEKEGRDLNELGVWDVAYVVGEGGIDRLPRDVGKLDECRVGNQSICVTTKGIVCLAVARDKGADVGMEPKRVL</sequence>
<evidence type="ECO:0000313" key="3">
    <source>
        <dbReference type="Proteomes" id="UP000815677"/>
    </source>
</evidence>